<proteinExistence type="predicted"/>
<sequence>MKTSLVILSLLTFSASVNAQNTATKPTDTPQAGSRGTVRICTASRHRLLSPPLYVVYARDKIIYRSDSSNIKKSPLDVIQQQDIASMEILKDSTANAQFGAAAKNGVVIIRITEKASVNRELIKALIKDKP</sequence>
<dbReference type="Proteomes" id="UP000622475">
    <property type="component" value="Unassembled WGS sequence"/>
</dbReference>
<dbReference type="Gene3D" id="2.170.130.10">
    <property type="entry name" value="TonB-dependent receptor, plug domain"/>
    <property type="match status" value="1"/>
</dbReference>
<reference evidence="2" key="1">
    <citation type="submission" date="2020-10" db="EMBL/GenBank/DDBJ databases">
        <title>Mucilaginibacter mali sp. nov., isolated from rhizosphere soil of apple orchard.</title>
        <authorList>
            <person name="Lee J.-S."/>
            <person name="Kim H.S."/>
            <person name="Kim J.-S."/>
        </authorList>
    </citation>
    <scope>NUCLEOTIDE SEQUENCE</scope>
    <source>
        <strain evidence="2">KCTC 22746</strain>
    </source>
</reference>
<dbReference type="EMBL" id="JADFFL010000003">
    <property type="protein sequence ID" value="MBE9662297.1"/>
    <property type="molecule type" value="Genomic_DNA"/>
</dbReference>
<evidence type="ECO:0000256" key="1">
    <source>
        <dbReference type="SAM" id="SignalP"/>
    </source>
</evidence>
<feature type="signal peptide" evidence="1">
    <location>
        <begin position="1"/>
        <end position="19"/>
    </location>
</feature>
<accession>A0A929KX60</accession>
<feature type="chain" id="PRO_5037158571" description="TonB-dependent SusC/RagA subfamily outer membrane receptor" evidence="1">
    <location>
        <begin position="20"/>
        <end position="131"/>
    </location>
</feature>
<evidence type="ECO:0000313" key="3">
    <source>
        <dbReference type="Proteomes" id="UP000622475"/>
    </source>
</evidence>
<comment type="caution">
    <text evidence="2">The sequence shown here is derived from an EMBL/GenBank/DDBJ whole genome shotgun (WGS) entry which is preliminary data.</text>
</comment>
<organism evidence="2 3">
    <name type="scientific">Mucilaginibacter myungsuensis</name>
    <dbReference type="NCBI Taxonomy" id="649104"/>
    <lineage>
        <taxon>Bacteria</taxon>
        <taxon>Pseudomonadati</taxon>
        <taxon>Bacteroidota</taxon>
        <taxon>Sphingobacteriia</taxon>
        <taxon>Sphingobacteriales</taxon>
        <taxon>Sphingobacteriaceae</taxon>
        <taxon>Mucilaginibacter</taxon>
    </lineage>
</organism>
<dbReference type="RefSeq" id="WP_194111469.1">
    <property type="nucleotide sequence ID" value="NZ_JADFFL010000003.1"/>
</dbReference>
<evidence type="ECO:0000313" key="2">
    <source>
        <dbReference type="EMBL" id="MBE9662297.1"/>
    </source>
</evidence>
<dbReference type="InterPro" id="IPR037066">
    <property type="entry name" value="Plug_dom_sf"/>
</dbReference>
<evidence type="ECO:0008006" key="4">
    <source>
        <dbReference type="Google" id="ProtNLM"/>
    </source>
</evidence>
<keyword evidence="3" id="KW-1185">Reference proteome</keyword>
<protein>
    <recommendedName>
        <fullName evidence="4">TonB-dependent SusC/RagA subfamily outer membrane receptor</fullName>
    </recommendedName>
</protein>
<keyword evidence="1" id="KW-0732">Signal</keyword>
<name>A0A929KX60_9SPHI</name>
<gene>
    <name evidence="2" type="ORF">IRJ16_10420</name>
</gene>
<dbReference type="AlphaFoldDB" id="A0A929KX60"/>